<dbReference type="InterPro" id="IPR024535">
    <property type="entry name" value="RHGA/B-epi-like_pectate_lyase"/>
</dbReference>
<reference evidence="3 4" key="1">
    <citation type="journal article" date="2018" name="Environ. Microbiol.">
        <title>Novel energy conservation strategies and behaviour of Pelotomaculum schinkii driving syntrophic propionate catabolism.</title>
        <authorList>
            <person name="Hidalgo-Ahumada C.A.P."/>
            <person name="Nobu M.K."/>
            <person name="Narihiro T."/>
            <person name="Tamaki H."/>
            <person name="Liu W.T."/>
            <person name="Kamagata Y."/>
            <person name="Stams A.J.M."/>
            <person name="Imachi H."/>
            <person name="Sousa D.Z."/>
        </authorList>
    </citation>
    <scope>NUCLEOTIDE SEQUENCE [LARGE SCALE GENOMIC DNA]</scope>
    <source>
        <strain evidence="3 4">MGP</strain>
    </source>
</reference>
<dbReference type="EMBL" id="QFFZ01000018">
    <property type="protein sequence ID" value="TEB11049.1"/>
    <property type="molecule type" value="Genomic_DNA"/>
</dbReference>
<dbReference type="GO" id="GO:0033952">
    <property type="term" value="F:iota-carrageenase activity"/>
    <property type="evidence" value="ECO:0007669"/>
    <property type="project" value="UniProtKB-EC"/>
</dbReference>
<gene>
    <name evidence="3" type="primary">cgiA</name>
    <name evidence="3" type="ORF">Pmgp_01921</name>
</gene>
<keyword evidence="3" id="KW-0326">Glycosidase</keyword>
<sequence>MSKNIIAKKPSTINVKSFGAKGNGVTDDSQSIQKAINSLIKGGTILFPDGTYLILTAEIRIKTPNVSLIGSNNSIIKLPNGNFYITNNNISVSNIKFIDCNRQVLHFENSSNVLVNNCYFENIGSDFLIGKISNYHSPPVHLSQCTGVVISKNKFFNIKSDNVIRIDGPGNEFVISQNDIDTTSFKGITVGTETSIRKGSIEKNTLKNIGLTTPGNGTGTVAIYIGSPSYDLSVSNNYIDTTVENGIEGVAGIISNNTIKNVGAIYHAGITTVSNYGISPYATKLVSNNTIENSKGPGIKCWTQTLDVSNTVWSGNSVLNCGRNELNIGIYYSVNGVPVSNVDIQNNIVKTTQSSNNGIYLRVADGSNIKVSGNLSPIYVDPICKGVIIAADNEYIIGYPT</sequence>
<dbReference type="AlphaFoldDB" id="A0A4Y7RQQ3"/>
<dbReference type="Pfam" id="PF12708">
    <property type="entry name" value="Pect-lyase_RHGA_epim"/>
    <property type="match status" value="1"/>
</dbReference>
<evidence type="ECO:0000259" key="2">
    <source>
        <dbReference type="Pfam" id="PF13229"/>
    </source>
</evidence>
<evidence type="ECO:0000259" key="1">
    <source>
        <dbReference type="Pfam" id="PF12708"/>
    </source>
</evidence>
<dbReference type="InterPro" id="IPR006626">
    <property type="entry name" value="PbH1"/>
</dbReference>
<evidence type="ECO:0000313" key="3">
    <source>
        <dbReference type="EMBL" id="TEB11049.1"/>
    </source>
</evidence>
<dbReference type="InterPro" id="IPR012334">
    <property type="entry name" value="Pectin_lyas_fold"/>
</dbReference>
<dbReference type="InterPro" id="IPR011050">
    <property type="entry name" value="Pectin_lyase_fold/virulence"/>
</dbReference>
<comment type="caution">
    <text evidence="3">The sequence shown here is derived from an EMBL/GenBank/DDBJ whole genome shotgun (WGS) entry which is preliminary data.</text>
</comment>
<keyword evidence="4" id="KW-1185">Reference proteome</keyword>
<proteinExistence type="predicted"/>
<accession>A0A4Y7RQQ3</accession>
<dbReference type="Proteomes" id="UP000297597">
    <property type="component" value="Unassembled WGS sequence"/>
</dbReference>
<dbReference type="RefSeq" id="WP_134213768.1">
    <property type="nucleotide sequence ID" value="NZ_QFFZ01000018.1"/>
</dbReference>
<feature type="domain" description="Right handed beta helix" evidence="2">
    <location>
        <begin position="140"/>
        <end position="305"/>
    </location>
</feature>
<name>A0A4Y7RQQ3_9FIRM</name>
<dbReference type="Pfam" id="PF13229">
    <property type="entry name" value="Beta_helix"/>
    <property type="match status" value="1"/>
</dbReference>
<dbReference type="SUPFAM" id="SSF51126">
    <property type="entry name" value="Pectin lyase-like"/>
    <property type="match status" value="1"/>
</dbReference>
<protein>
    <submittedName>
        <fullName evidence="3">Iota-carrageenase</fullName>
        <ecNumber evidence="3">3.2.1.157</ecNumber>
    </submittedName>
</protein>
<dbReference type="EC" id="3.2.1.157" evidence="3"/>
<feature type="domain" description="Rhamnogalacturonase A/B/Epimerase-like pectate lyase" evidence="1">
    <location>
        <begin position="13"/>
        <end position="75"/>
    </location>
</feature>
<keyword evidence="3" id="KW-0378">Hydrolase</keyword>
<evidence type="ECO:0000313" key="4">
    <source>
        <dbReference type="Proteomes" id="UP000297597"/>
    </source>
</evidence>
<dbReference type="InterPro" id="IPR039448">
    <property type="entry name" value="Beta_helix"/>
</dbReference>
<dbReference type="Gene3D" id="2.160.20.10">
    <property type="entry name" value="Single-stranded right-handed beta-helix, Pectin lyase-like"/>
    <property type="match status" value="1"/>
</dbReference>
<organism evidence="3 4">
    <name type="scientific">Pelotomaculum propionicicum</name>
    <dbReference type="NCBI Taxonomy" id="258475"/>
    <lineage>
        <taxon>Bacteria</taxon>
        <taxon>Bacillati</taxon>
        <taxon>Bacillota</taxon>
        <taxon>Clostridia</taxon>
        <taxon>Eubacteriales</taxon>
        <taxon>Desulfotomaculaceae</taxon>
        <taxon>Pelotomaculum</taxon>
    </lineage>
</organism>
<dbReference type="SMART" id="SM00710">
    <property type="entry name" value="PbH1"/>
    <property type="match status" value="6"/>
</dbReference>
<dbReference type="OrthoDB" id="9795222at2"/>